<dbReference type="EMBL" id="BQFW01000014">
    <property type="protein sequence ID" value="GJJ78265.1"/>
    <property type="molecule type" value="Genomic_DNA"/>
</dbReference>
<dbReference type="Proteomes" id="UP000827284">
    <property type="component" value="Unassembled WGS sequence"/>
</dbReference>
<sequence length="819" mass="91298">MASASLPMETSKGASDNGGSEQGTEIVTQIQMAGLTVLMIKKKDQVIYKLPDHMSVQSLGKDQRERLLAEINLLHHQQTTAQALAATQAQTQQVHMAQQAALALAQAQRATMPQSGQSMASSIIGQSHSSGISSGTPLRTTSPSAPSTPGDTTSVQNNTKTTRRYNKTGKYSKKKQGQQHNPDQAQGSRLMTSDSNHSSLSAMSSTRPSVVFDNTNSKKFQLVESPAPSSSLLPTITVPLGISSSPSTKPATETNFVLQPWFLQLQLQELQLSGLTTLDQKRQFKLLSEWRQVQQSLEVQQSSTTTFREHEQTVQRVLAHGKPVDIKTQNLAKQNRIEAERSLERLQNLVYQKETSFREQHPLTYEQLMKAQCMLLQQQQQQMVTKGSVSSAVPVNSQSSGVLSSASISSNQKSTTEVNPSIVPKTVEDRLQQQIAEHHSQVRSEMAKELRRIHQQLGRQDQVRKPFTDLNDAIERLMPYHVFQHPSQDLEMQASLRPTEQELNINALQIHRRKFSLIRQYHRLLKARAIGGRLPMPSPSHSTISPTSSTLSASYASPANASSALDILALRFAVEAEQTELANLSRQHASVLLQAKVVGDELEKRQVQLLQQRRAEAAMIEHQQRLMLERQRQEEVQRLILEQEKERQRTARENQGDVHGDQSQEQDALQRSAMIEHLRKMQETQQSSHGSQQGIGVSAQDELTQLEKERELQRLQHQLELEKQMSLKQDQQEQELLKQQQEQSSDVQSHPHHHHHQHLQLQKLAAQSFVDTASFSGTSQTVSATSMPNSRASAVPLLPGDVSSSSLSSPLTSSASSPR</sequence>
<feature type="compositionally biased region" description="Basic and acidic residues" evidence="1">
    <location>
        <begin position="645"/>
        <end position="662"/>
    </location>
</feature>
<feature type="compositionally biased region" description="Low complexity" evidence="1">
    <location>
        <begin position="796"/>
        <end position="819"/>
    </location>
</feature>
<evidence type="ECO:0000313" key="4">
    <source>
        <dbReference type="Proteomes" id="UP000827284"/>
    </source>
</evidence>
<feature type="compositionally biased region" description="Low complexity" evidence="1">
    <location>
        <begin position="737"/>
        <end position="746"/>
    </location>
</feature>
<feature type="region of interest" description="Disordered" evidence="1">
    <location>
        <begin position="645"/>
        <end position="667"/>
    </location>
</feature>
<organism evidence="3 4">
    <name type="scientific">Entomortierella parvispora</name>
    <dbReference type="NCBI Taxonomy" id="205924"/>
    <lineage>
        <taxon>Eukaryota</taxon>
        <taxon>Fungi</taxon>
        <taxon>Fungi incertae sedis</taxon>
        <taxon>Mucoromycota</taxon>
        <taxon>Mortierellomycotina</taxon>
        <taxon>Mortierellomycetes</taxon>
        <taxon>Mortierellales</taxon>
        <taxon>Mortierellaceae</taxon>
        <taxon>Entomortierella</taxon>
    </lineage>
</organism>
<gene>
    <name evidence="3" type="ORF">EMPS_10624</name>
</gene>
<reference evidence="3" key="1">
    <citation type="submission" date="2021-11" db="EMBL/GenBank/DDBJ databases">
        <authorList>
            <person name="Herlambang A."/>
            <person name="Guo Y."/>
            <person name="Takashima Y."/>
            <person name="Nishizawa T."/>
        </authorList>
    </citation>
    <scope>NUCLEOTIDE SEQUENCE</scope>
    <source>
        <strain evidence="3">E1425</strain>
    </source>
</reference>
<evidence type="ECO:0000313" key="3">
    <source>
        <dbReference type="EMBL" id="GJJ78265.1"/>
    </source>
</evidence>
<dbReference type="AlphaFoldDB" id="A0A9P3M1Q2"/>
<feature type="domain" description="GLTSCR protein conserved" evidence="2">
    <location>
        <begin position="462"/>
        <end position="528"/>
    </location>
</feature>
<feature type="compositionally biased region" description="Polar residues" evidence="1">
    <location>
        <begin position="12"/>
        <end position="23"/>
    </location>
</feature>
<feature type="compositionally biased region" description="Polar residues" evidence="1">
    <location>
        <begin position="779"/>
        <end position="792"/>
    </location>
</feature>
<comment type="caution">
    <text evidence="3">The sequence shown here is derived from an EMBL/GenBank/DDBJ whole genome shotgun (WGS) entry which is preliminary data.</text>
</comment>
<keyword evidence="4" id="KW-1185">Reference proteome</keyword>
<feature type="region of interest" description="Disordered" evidence="1">
    <location>
        <begin position="726"/>
        <end position="762"/>
    </location>
</feature>
<dbReference type="InterPro" id="IPR015671">
    <property type="entry name" value="GSCR1_dom"/>
</dbReference>
<feature type="compositionally biased region" description="Basic residues" evidence="1">
    <location>
        <begin position="161"/>
        <end position="177"/>
    </location>
</feature>
<dbReference type="Pfam" id="PF15249">
    <property type="entry name" value="GLTSCR1"/>
    <property type="match status" value="1"/>
</dbReference>
<feature type="compositionally biased region" description="Low complexity" evidence="1">
    <location>
        <begin position="121"/>
        <end position="135"/>
    </location>
</feature>
<feature type="region of interest" description="Disordered" evidence="1">
    <location>
        <begin position="113"/>
        <end position="208"/>
    </location>
</feature>
<evidence type="ECO:0000256" key="1">
    <source>
        <dbReference type="SAM" id="MobiDB-lite"/>
    </source>
</evidence>
<feature type="region of interest" description="Disordered" evidence="1">
    <location>
        <begin position="1"/>
        <end position="23"/>
    </location>
</feature>
<accession>A0A9P3M1Q2</accession>
<dbReference type="OrthoDB" id="2556847at2759"/>
<feature type="compositionally biased region" description="Polar residues" evidence="1">
    <location>
        <begin position="136"/>
        <end position="156"/>
    </location>
</feature>
<proteinExistence type="predicted"/>
<evidence type="ECO:0000259" key="2">
    <source>
        <dbReference type="Pfam" id="PF15249"/>
    </source>
</evidence>
<protein>
    <recommendedName>
        <fullName evidence="2">GLTSCR protein conserved domain-containing protein</fullName>
    </recommendedName>
</protein>
<feature type="region of interest" description="Disordered" evidence="1">
    <location>
        <begin position="779"/>
        <end position="819"/>
    </location>
</feature>
<feature type="compositionally biased region" description="Polar residues" evidence="1">
    <location>
        <begin position="178"/>
        <end position="208"/>
    </location>
</feature>
<name>A0A9P3M1Q2_9FUNG</name>
<reference evidence="3" key="2">
    <citation type="journal article" date="2022" name="Microbiol. Resour. Announc.">
        <title>Whole-Genome Sequence of Entomortierella parvispora E1425, a Mucoromycotan Fungus Associated with Burkholderiaceae-Related Endosymbiotic Bacteria.</title>
        <authorList>
            <person name="Herlambang A."/>
            <person name="Guo Y."/>
            <person name="Takashima Y."/>
            <person name="Narisawa K."/>
            <person name="Ohta H."/>
            <person name="Nishizawa T."/>
        </authorList>
    </citation>
    <scope>NUCLEOTIDE SEQUENCE</scope>
    <source>
        <strain evidence="3">E1425</strain>
    </source>
</reference>